<dbReference type="Bgee" id="ENSGACG00000011710">
    <property type="expression patterns" value="Expressed in muscle tissue and 2 other cell types or tissues"/>
</dbReference>
<feature type="transmembrane region" description="Helical" evidence="26">
    <location>
        <begin position="102"/>
        <end position="121"/>
    </location>
</feature>
<evidence type="ECO:0000256" key="16">
    <source>
        <dbReference type="ARBA" id="ARBA00023136"/>
    </source>
</evidence>
<keyword evidence="6" id="KW-0050">Antiport</keyword>
<dbReference type="InterPro" id="IPR027470">
    <property type="entry name" value="Cation_efflux_CTD"/>
</dbReference>
<name>G3PD13_GASAC</name>
<feature type="domain" description="Cation efflux protein transmembrane" evidence="27">
    <location>
        <begin position="72"/>
        <end position="287"/>
    </location>
</feature>
<dbReference type="AlphaFoldDB" id="G3PD13"/>
<keyword evidence="17" id="KW-0458">Lysosome</keyword>
<evidence type="ECO:0000256" key="12">
    <source>
        <dbReference type="ARBA" id="ARBA00022906"/>
    </source>
</evidence>
<dbReference type="GO" id="GO:0005385">
    <property type="term" value="F:zinc ion transmembrane transporter activity"/>
    <property type="evidence" value="ECO:0007669"/>
    <property type="project" value="UniProtKB-ARBA"/>
</dbReference>
<organism evidence="29 30">
    <name type="scientific">Gasterosteus aculeatus aculeatus</name>
    <name type="common">three-spined stickleback</name>
    <dbReference type="NCBI Taxonomy" id="481459"/>
    <lineage>
        <taxon>Eukaryota</taxon>
        <taxon>Metazoa</taxon>
        <taxon>Chordata</taxon>
        <taxon>Craniata</taxon>
        <taxon>Vertebrata</taxon>
        <taxon>Euteleostomi</taxon>
        <taxon>Actinopterygii</taxon>
        <taxon>Neopterygii</taxon>
        <taxon>Teleostei</taxon>
        <taxon>Neoteleostei</taxon>
        <taxon>Acanthomorphata</taxon>
        <taxon>Eupercaria</taxon>
        <taxon>Perciformes</taxon>
        <taxon>Cottioidei</taxon>
        <taxon>Gasterosteales</taxon>
        <taxon>Gasterosteidae</taxon>
        <taxon>Gasterosteus</taxon>
    </lineage>
</organism>
<dbReference type="GO" id="GO:0031902">
    <property type="term" value="C:late endosome membrane"/>
    <property type="evidence" value="ECO:0007669"/>
    <property type="project" value="UniProtKB-SubCell"/>
</dbReference>
<dbReference type="OMA" id="NGLHTWS"/>
<dbReference type="Ensembl" id="ENSGACT00000015518.2">
    <property type="protein sequence ID" value="ENSGACP00000015487.2"/>
    <property type="gene ID" value="ENSGACG00000011710.2"/>
</dbReference>
<keyword evidence="9" id="KW-0479">Metal-binding</keyword>
<evidence type="ECO:0000256" key="2">
    <source>
        <dbReference type="ARBA" id="ARBA00004155"/>
    </source>
</evidence>
<evidence type="ECO:0000256" key="8">
    <source>
        <dbReference type="ARBA" id="ARBA00022692"/>
    </source>
</evidence>
<dbReference type="Pfam" id="PF16916">
    <property type="entry name" value="ZT_dimer"/>
    <property type="match status" value="1"/>
</dbReference>
<evidence type="ECO:0000256" key="6">
    <source>
        <dbReference type="ARBA" id="ARBA00022449"/>
    </source>
</evidence>
<dbReference type="OrthoDB" id="9944568at2759"/>
<dbReference type="GO" id="GO:0046872">
    <property type="term" value="F:metal ion binding"/>
    <property type="evidence" value="ECO:0007669"/>
    <property type="project" value="UniProtKB-KW"/>
</dbReference>
<evidence type="ECO:0000256" key="24">
    <source>
        <dbReference type="ARBA" id="ARBA00048349"/>
    </source>
</evidence>
<reference evidence="29" key="3">
    <citation type="submission" date="2025-09" db="UniProtKB">
        <authorList>
            <consortium name="Ensembl"/>
        </authorList>
    </citation>
    <scope>IDENTIFICATION</scope>
</reference>
<dbReference type="Pfam" id="PF01545">
    <property type="entry name" value="Cation_efflux"/>
    <property type="match status" value="1"/>
</dbReference>
<evidence type="ECO:0000256" key="21">
    <source>
        <dbReference type="ARBA" id="ARBA00040652"/>
    </source>
</evidence>
<comment type="similarity">
    <text evidence="4">Belongs to the cation diffusion facilitator (CDF) transporter (TC 2.A.4) family. SLC30A subfamily.</text>
</comment>
<evidence type="ECO:0000259" key="28">
    <source>
        <dbReference type="Pfam" id="PF16916"/>
    </source>
</evidence>
<dbReference type="InterPro" id="IPR050681">
    <property type="entry name" value="CDF/SLC30A"/>
</dbReference>
<evidence type="ECO:0000256" key="17">
    <source>
        <dbReference type="ARBA" id="ARBA00023228"/>
    </source>
</evidence>
<evidence type="ECO:0000256" key="25">
    <source>
        <dbReference type="SAM" id="MobiDB-lite"/>
    </source>
</evidence>
<evidence type="ECO:0000256" key="3">
    <source>
        <dbReference type="ARBA" id="ARBA00004644"/>
    </source>
</evidence>
<reference evidence="29" key="2">
    <citation type="submission" date="2025-08" db="UniProtKB">
        <authorList>
            <consortium name="Ensembl"/>
        </authorList>
    </citation>
    <scope>IDENTIFICATION</scope>
</reference>
<dbReference type="SUPFAM" id="SSF161111">
    <property type="entry name" value="Cation efflux protein transmembrane domain-like"/>
    <property type="match status" value="1"/>
</dbReference>
<evidence type="ECO:0000259" key="27">
    <source>
        <dbReference type="Pfam" id="PF01545"/>
    </source>
</evidence>
<dbReference type="GO" id="GO:0015297">
    <property type="term" value="F:antiporter activity"/>
    <property type="evidence" value="ECO:0007669"/>
    <property type="project" value="UniProtKB-KW"/>
</dbReference>
<evidence type="ECO:0000256" key="14">
    <source>
        <dbReference type="ARBA" id="ARBA00023018"/>
    </source>
</evidence>
<dbReference type="GeneTree" id="ENSGT00940000156072"/>
<keyword evidence="7" id="KW-0771">Synaptosome</keyword>
<dbReference type="KEGG" id="gat:120832833"/>
<feature type="domain" description="Cation efflux protein cytoplasmic" evidence="28">
    <location>
        <begin position="291"/>
        <end position="363"/>
    </location>
</feature>
<keyword evidence="10" id="KW-0967">Endosome</keyword>
<keyword evidence="5" id="KW-0813">Transport</keyword>
<reference evidence="29 30" key="1">
    <citation type="journal article" date="2021" name="G3 (Bethesda)">
        <title>Improved contiguity of the threespine stickleback genome using long-read sequencing.</title>
        <authorList>
            <person name="Nath S."/>
            <person name="Shaw D.E."/>
            <person name="White M.A."/>
        </authorList>
    </citation>
    <scope>NUCLEOTIDE SEQUENCE [LARGE SCALE GENOMIC DNA]</scope>
    <source>
        <strain evidence="29 30">Lake Benthic</strain>
    </source>
</reference>
<evidence type="ECO:0000256" key="13">
    <source>
        <dbReference type="ARBA" id="ARBA00022989"/>
    </source>
</evidence>
<evidence type="ECO:0000256" key="23">
    <source>
        <dbReference type="ARBA" id="ARBA00042216"/>
    </source>
</evidence>
<dbReference type="STRING" id="69293.ENSGACP00000015487"/>
<keyword evidence="14" id="KW-0770">Synapse</keyword>
<dbReference type="GO" id="GO:0005886">
    <property type="term" value="C:plasma membrane"/>
    <property type="evidence" value="ECO:0007669"/>
    <property type="project" value="TreeGrafter"/>
</dbReference>
<evidence type="ECO:0000256" key="9">
    <source>
        <dbReference type="ARBA" id="ARBA00022723"/>
    </source>
</evidence>
<evidence type="ECO:0000256" key="22">
    <source>
        <dbReference type="ARBA" id="ARBA00042040"/>
    </source>
</evidence>
<evidence type="ECO:0000256" key="19">
    <source>
        <dbReference type="ARBA" id="ARBA00034102"/>
    </source>
</evidence>
<comment type="function">
    <text evidence="20">Probable proton-coupled zinc ion antiporter mediating the import of zinc from cytoplasm into synaptic vesicles and participating to cellular zinc ion homeostasis in the brain.</text>
</comment>
<evidence type="ECO:0000256" key="11">
    <source>
        <dbReference type="ARBA" id="ARBA00022833"/>
    </source>
</evidence>
<dbReference type="eggNOG" id="KOG1482">
    <property type="taxonomic scope" value="Eukaryota"/>
</dbReference>
<dbReference type="GO" id="GO:0043005">
    <property type="term" value="C:neuron projection"/>
    <property type="evidence" value="ECO:0007669"/>
    <property type="project" value="UniProtKB-KW"/>
</dbReference>
<evidence type="ECO:0000256" key="5">
    <source>
        <dbReference type="ARBA" id="ARBA00022448"/>
    </source>
</evidence>
<keyword evidence="8 26" id="KW-0812">Transmembrane</keyword>
<keyword evidence="13 26" id="KW-1133">Transmembrane helix</keyword>
<keyword evidence="30" id="KW-1185">Reference proteome</keyword>
<dbReference type="PANTHER" id="PTHR11562">
    <property type="entry name" value="CATION EFFLUX PROTEIN/ ZINC TRANSPORTER"/>
    <property type="match status" value="1"/>
</dbReference>
<comment type="catalytic activity">
    <reaction evidence="24">
        <text>Zn(2+)(in) + 2 H(+)(out) = Zn(2+)(out) + 2 H(+)(in)</text>
        <dbReference type="Rhea" id="RHEA:72627"/>
        <dbReference type="ChEBI" id="CHEBI:15378"/>
        <dbReference type="ChEBI" id="CHEBI:29105"/>
    </reaction>
</comment>
<dbReference type="GeneID" id="120832833"/>
<keyword evidence="15" id="KW-0406">Ion transport</keyword>
<dbReference type="InterPro" id="IPR036837">
    <property type="entry name" value="Cation_efflux_CTD_sf"/>
</dbReference>
<evidence type="ECO:0000256" key="1">
    <source>
        <dbReference type="ARBA" id="ARBA00004107"/>
    </source>
</evidence>
<feature type="transmembrane region" description="Helical" evidence="26">
    <location>
        <begin position="72"/>
        <end position="96"/>
    </location>
</feature>
<feature type="transmembrane region" description="Helical" evidence="26">
    <location>
        <begin position="229"/>
        <end position="253"/>
    </location>
</feature>
<accession>G3PD13</accession>
<dbReference type="GO" id="GO:0030672">
    <property type="term" value="C:synaptic vesicle membrane"/>
    <property type="evidence" value="ECO:0007669"/>
    <property type="project" value="UniProtKB-SubCell"/>
</dbReference>
<sequence length="365" mass="39434">MELPTEKHLIEAHQEPLGWTASAEDKPSRSASESSEDASSTDGLWRPGRLCQETGSVSPAERDRRRLARRRLFVAGAVSLVFMAGEVIGGYAAHSLAIMTDAAHLLTDFGSIVISIFSLWISCRPQTHNMTFGWHRAEVVGMLLSVLSIWAVTAALLISATQRISGGDYDIDAPVMLVTSGCAVGVNVLMVLILHQSGAPHGHSHALPAGRRLLSGDHHDRGNASVKAAFIHVVGDLVQSVGVLLAATIIHFWPEYKVADPICTFLFSLLVLGTTLPITKDVFRILMEGAPPGVSFSAVRQLLLSVRGVVSVHSLHMWSLNTTHSLLSVHMATEDADTQIILMKATKLLRSEFGFSTVTIQIETI</sequence>
<feature type="region of interest" description="Disordered" evidence="25">
    <location>
        <begin position="1"/>
        <end position="58"/>
    </location>
</feature>
<dbReference type="GO" id="GO:0010043">
    <property type="term" value="P:response to zinc ion"/>
    <property type="evidence" value="ECO:0007669"/>
    <property type="project" value="TreeGrafter"/>
</dbReference>
<evidence type="ECO:0000256" key="26">
    <source>
        <dbReference type="SAM" id="Phobius"/>
    </source>
</evidence>
<feature type="transmembrane region" description="Helical" evidence="26">
    <location>
        <begin position="173"/>
        <end position="194"/>
    </location>
</feature>
<comment type="subcellular location">
    <subcellularLocation>
        <location evidence="3">Cytoplasmic vesicle</location>
        <location evidence="3">Secretory vesicle</location>
        <location evidence="3">Synaptic vesicle membrane</location>
        <topology evidence="3">Multi-pass membrane protein</topology>
    </subcellularLocation>
    <subcellularLocation>
        <location evidence="1">Late endosome membrane</location>
        <topology evidence="1">Multi-pass membrane protein</topology>
    </subcellularLocation>
    <subcellularLocation>
        <location evidence="2">Lysosome membrane</location>
        <topology evidence="2">Multi-pass membrane protein</topology>
    </subcellularLocation>
    <subcellularLocation>
        <location evidence="19">Synapse</location>
        <location evidence="19">Synaptosome</location>
    </subcellularLocation>
</comment>
<dbReference type="RefSeq" id="XP_040055391.1">
    <property type="nucleotide sequence ID" value="XM_040199457.1"/>
</dbReference>
<dbReference type="SUPFAM" id="SSF160240">
    <property type="entry name" value="Cation efflux protein cytoplasmic domain-like"/>
    <property type="match status" value="1"/>
</dbReference>
<evidence type="ECO:0000256" key="18">
    <source>
        <dbReference type="ARBA" id="ARBA00023329"/>
    </source>
</evidence>
<dbReference type="InterPro" id="IPR027469">
    <property type="entry name" value="Cation_efflux_TMD_sf"/>
</dbReference>
<evidence type="ECO:0000256" key="7">
    <source>
        <dbReference type="ARBA" id="ARBA00022599"/>
    </source>
</evidence>
<keyword evidence="11" id="KW-0862">Zinc</keyword>
<evidence type="ECO:0000313" key="30">
    <source>
        <dbReference type="Proteomes" id="UP000007635"/>
    </source>
</evidence>
<dbReference type="GO" id="GO:0005765">
    <property type="term" value="C:lysosomal membrane"/>
    <property type="evidence" value="ECO:0007669"/>
    <property type="project" value="UniProtKB-SubCell"/>
</dbReference>
<dbReference type="Proteomes" id="UP000007635">
    <property type="component" value="Chromosome XV"/>
</dbReference>
<dbReference type="NCBIfam" id="TIGR01297">
    <property type="entry name" value="CDF"/>
    <property type="match status" value="1"/>
</dbReference>
<proteinExistence type="inferred from homology"/>
<evidence type="ECO:0000313" key="29">
    <source>
        <dbReference type="Ensembl" id="ENSGACP00000015487.2"/>
    </source>
</evidence>
<dbReference type="InterPro" id="IPR058533">
    <property type="entry name" value="Cation_efflux_TM"/>
</dbReference>
<keyword evidence="12" id="KW-0864">Zinc transport</keyword>
<evidence type="ECO:0000256" key="4">
    <source>
        <dbReference type="ARBA" id="ARBA00008873"/>
    </source>
</evidence>
<protein>
    <recommendedName>
        <fullName evidence="21">Probable proton-coupled zinc antiporter SLC30A3</fullName>
    </recommendedName>
    <alternativeName>
        <fullName evidence="23">Solute carrier family 30 member 3</fullName>
    </alternativeName>
    <alternativeName>
        <fullName evidence="22">Zinc transporter 3</fullName>
    </alternativeName>
</protein>
<feature type="transmembrane region" description="Helical" evidence="26">
    <location>
        <begin position="142"/>
        <end position="161"/>
    </location>
</feature>
<keyword evidence="16 26" id="KW-0472">Membrane</keyword>
<evidence type="ECO:0000256" key="15">
    <source>
        <dbReference type="ARBA" id="ARBA00023065"/>
    </source>
</evidence>
<dbReference type="InParanoid" id="G3PD13"/>
<dbReference type="Gene3D" id="1.20.1510.10">
    <property type="entry name" value="Cation efflux protein transmembrane domain"/>
    <property type="match status" value="1"/>
</dbReference>
<dbReference type="PANTHER" id="PTHR11562:SF30">
    <property type="entry name" value="PROTON-COUPLED ZINC ANTIPORTER SLC30A3-RELATED"/>
    <property type="match status" value="1"/>
</dbReference>
<feature type="transmembrane region" description="Helical" evidence="26">
    <location>
        <begin position="259"/>
        <end position="278"/>
    </location>
</feature>
<dbReference type="FunFam" id="1.20.1510.10:FF:000002">
    <property type="entry name" value="zinc transporter 3 isoform X1"/>
    <property type="match status" value="1"/>
</dbReference>
<keyword evidence="18" id="KW-0968">Cytoplasmic vesicle</keyword>
<evidence type="ECO:0000256" key="10">
    <source>
        <dbReference type="ARBA" id="ARBA00022753"/>
    </source>
</evidence>
<feature type="compositionally biased region" description="Low complexity" evidence="25">
    <location>
        <begin position="29"/>
        <end position="40"/>
    </location>
</feature>
<feature type="compositionally biased region" description="Basic and acidic residues" evidence="25">
    <location>
        <begin position="1"/>
        <end position="14"/>
    </location>
</feature>
<evidence type="ECO:0000256" key="20">
    <source>
        <dbReference type="ARBA" id="ARBA00037129"/>
    </source>
</evidence>
<dbReference type="InterPro" id="IPR002524">
    <property type="entry name" value="Cation_efflux"/>
</dbReference>